<dbReference type="InterPro" id="IPR036890">
    <property type="entry name" value="HATPase_C_sf"/>
</dbReference>
<protein>
    <recommendedName>
        <fullName evidence="13">Histidine kinase</fullName>
    </recommendedName>
</protein>
<feature type="transmembrane region" description="Helical" evidence="7">
    <location>
        <begin position="61"/>
        <end position="81"/>
    </location>
</feature>
<evidence type="ECO:0000259" key="9">
    <source>
        <dbReference type="PROSITE" id="PS50109"/>
    </source>
</evidence>
<feature type="compositionally biased region" description="Low complexity" evidence="6">
    <location>
        <begin position="562"/>
        <end position="577"/>
    </location>
</feature>
<dbReference type="EMBL" id="OZ020112">
    <property type="protein sequence ID" value="CAK9265476.1"/>
    <property type="molecule type" value="Genomic_DNA"/>
</dbReference>
<name>A0ABP0WF51_9BRYO</name>
<feature type="signal peptide" evidence="8">
    <location>
        <begin position="1"/>
        <end position="23"/>
    </location>
</feature>
<keyword evidence="4 7" id="KW-1133">Transmembrane helix</keyword>
<sequence length="821" mass="90663">MSCCCCMASTCFALLLIPMKTVGRSRMLAAGGSCGSCRNWDWVSWQSKQWVPVSWSVRKSWIRGFLLVWLMLGLVCAALIIQSRKTGVEREKNTSMDAWCKQHSTVLEEQTFSDLIFVLGANGTNAVLSNVSFQMYSDSTSYAHPLLLGLAYAMFVDQNESDGQRYIGYDLMSVLDIRDAVERMQDFGIGTMTVPYNTLQNGKIGIECNIVNLKSLKPNDLPLPVVLYPVFKGSPGPNPGASNEAGAVFSVLDFETLIGNILIQLDDPSFPFVFELFDVTNLMQPILIFGESVKLSRGKCGTPVEFAKTVNFNTCANPFSVNLGDPFRKYMVICKYLKKQSGWGWPAISWGFLFLLVVFLVYYIVLTAGRQMDQMKDNYECLQVLKIHAENADRAKSEFLTTVSHEIRTPMNGILGMLDFLLDTNLDVQQLEFTKIAQASGTALISLINDVLDLAEVETGHMDLEIHKFDIHQTVEEVLDVFWGKLRETGDIEVAALVDEDIPVVMEGDPACLRQVLVNLIGSALKFATSGDMLLRVCMHGEASGKAFSKSGQETAEGSDFADTSSDTSNSPSPAAAASSQGVAWQCHFGVRAFNKARRSLDKLGWYSQDRSARDPFMEAVGQHLKKGGLQHEGHHMCVSHGDLERGPVYHHEEQHLIVINLSSDKIEAPSSSHCVHLSIACEDTGASIPKEARACIFKRFVQADKSTARVYGGTGTGIGLSISQQLVRLMGGKIELVPHIGGGTTFFFTVSFGVPKKLLEEKMQRKKMTNDHNDLVLELQGKRAILVDGMPLRYIVRSPTLKLSFLISEVSQRKTLDALS</sequence>
<dbReference type="PROSITE" id="PS50839">
    <property type="entry name" value="CHASE"/>
    <property type="match status" value="1"/>
</dbReference>
<evidence type="ECO:0000256" key="6">
    <source>
        <dbReference type="SAM" id="MobiDB-lite"/>
    </source>
</evidence>
<dbReference type="SMART" id="SM00388">
    <property type="entry name" value="HisKA"/>
    <property type="match status" value="1"/>
</dbReference>
<evidence type="ECO:0008006" key="13">
    <source>
        <dbReference type="Google" id="ProtNLM"/>
    </source>
</evidence>
<reference evidence="11" key="1">
    <citation type="submission" date="2024-02" db="EMBL/GenBank/DDBJ databases">
        <authorList>
            <consortium name="ELIXIR-Norway"/>
            <consortium name="Elixir Norway"/>
        </authorList>
    </citation>
    <scope>NUCLEOTIDE SEQUENCE</scope>
</reference>
<evidence type="ECO:0000256" key="3">
    <source>
        <dbReference type="ARBA" id="ARBA00022692"/>
    </source>
</evidence>
<dbReference type="InterPro" id="IPR005467">
    <property type="entry name" value="His_kinase_dom"/>
</dbReference>
<evidence type="ECO:0000256" key="1">
    <source>
        <dbReference type="ARBA" id="ARBA00004370"/>
    </source>
</evidence>
<evidence type="ECO:0000256" key="8">
    <source>
        <dbReference type="SAM" id="SignalP"/>
    </source>
</evidence>
<comment type="subcellular location">
    <subcellularLocation>
        <location evidence="1">Membrane</location>
    </subcellularLocation>
</comment>
<dbReference type="SUPFAM" id="SSF47384">
    <property type="entry name" value="Homodimeric domain of signal transducing histidine kinase"/>
    <property type="match status" value="1"/>
</dbReference>
<proteinExistence type="predicted"/>
<feature type="domain" description="Histidine kinase" evidence="9">
    <location>
        <begin position="402"/>
        <end position="755"/>
    </location>
</feature>
<gene>
    <name evidence="11" type="ORF">CSSPJE1EN1_LOCUS10954</name>
</gene>
<evidence type="ECO:0000256" key="5">
    <source>
        <dbReference type="ARBA" id="ARBA00023136"/>
    </source>
</evidence>
<dbReference type="InterPro" id="IPR036097">
    <property type="entry name" value="HisK_dim/P_sf"/>
</dbReference>
<feature type="transmembrane region" description="Helical" evidence="7">
    <location>
        <begin position="343"/>
        <end position="365"/>
    </location>
</feature>
<dbReference type="SUPFAM" id="SSF55874">
    <property type="entry name" value="ATPase domain of HSP90 chaperone/DNA topoisomerase II/histidine kinase"/>
    <property type="match status" value="2"/>
</dbReference>
<accession>A0ABP0WF51</accession>
<dbReference type="Gene3D" id="1.10.287.130">
    <property type="match status" value="1"/>
</dbReference>
<dbReference type="Proteomes" id="UP001497444">
    <property type="component" value="Chromosome 17"/>
</dbReference>
<evidence type="ECO:0000313" key="11">
    <source>
        <dbReference type="EMBL" id="CAK9265476.1"/>
    </source>
</evidence>
<dbReference type="PANTHER" id="PTHR45339:SF6">
    <property type="entry name" value="SENSORY HISTIDINE PROTEIN KINASE"/>
    <property type="match status" value="1"/>
</dbReference>
<dbReference type="InterPro" id="IPR004358">
    <property type="entry name" value="Sig_transdc_His_kin-like_C"/>
</dbReference>
<dbReference type="PANTHER" id="PTHR45339">
    <property type="entry name" value="HYBRID SIGNAL TRANSDUCTION HISTIDINE KINASE J"/>
    <property type="match status" value="1"/>
</dbReference>
<dbReference type="InterPro" id="IPR003661">
    <property type="entry name" value="HisK_dim/P_dom"/>
</dbReference>
<feature type="domain" description="CHASE" evidence="10">
    <location>
        <begin position="142"/>
        <end position="292"/>
    </location>
</feature>
<keyword evidence="8" id="KW-0732">Signal</keyword>
<feature type="chain" id="PRO_5045318909" description="Histidine kinase" evidence="8">
    <location>
        <begin position="24"/>
        <end position="821"/>
    </location>
</feature>
<dbReference type="Pfam" id="PF02518">
    <property type="entry name" value="HATPase_c"/>
    <property type="match status" value="1"/>
</dbReference>
<dbReference type="InterPro" id="IPR006189">
    <property type="entry name" value="CHASE_dom"/>
</dbReference>
<dbReference type="Gene3D" id="3.30.450.350">
    <property type="entry name" value="CHASE domain"/>
    <property type="match status" value="1"/>
</dbReference>
<organism evidence="11 12">
    <name type="scientific">Sphagnum jensenii</name>
    <dbReference type="NCBI Taxonomy" id="128206"/>
    <lineage>
        <taxon>Eukaryota</taxon>
        <taxon>Viridiplantae</taxon>
        <taxon>Streptophyta</taxon>
        <taxon>Embryophyta</taxon>
        <taxon>Bryophyta</taxon>
        <taxon>Sphagnophytina</taxon>
        <taxon>Sphagnopsida</taxon>
        <taxon>Sphagnales</taxon>
        <taxon>Sphagnaceae</taxon>
        <taxon>Sphagnum</taxon>
    </lineage>
</organism>
<evidence type="ECO:0000256" key="2">
    <source>
        <dbReference type="ARBA" id="ARBA00022553"/>
    </source>
</evidence>
<dbReference type="SMART" id="SM00387">
    <property type="entry name" value="HATPase_c"/>
    <property type="match status" value="1"/>
</dbReference>
<dbReference type="PRINTS" id="PR00344">
    <property type="entry name" value="BCTRLSENSOR"/>
</dbReference>
<evidence type="ECO:0000256" key="4">
    <source>
        <dbReference type="ARBA" id="ARBA00022989"/>
    </source>
</evidence>
<feature type="region of interest" description="Disordered" evidence="6">
    <location>
        <begin position="549"/>
        <end position="577"/>
    </location>
</feature>
<dbReference type="Pfam" id="PF00512">
    <property type="entry name" value="HisKA"/>
    <property type="match status" value="1"/>
</dbReference>
<dbReference type="Gene3D" id="3.30.565.10">
    <property type="entry name" value="Histidine kinase-like ATPase, C-terminal domain"/>
    <property type="match status" value="2"/>
</dbReference>
<dbReference type="CDD" id="cd00082">
    <property type="entry name" value="HisKA"/>
    <property type="match status" value="1"/>
</dbReference>
<evidence type="ECO:0000313" key="12">
    <source>
        <dbReference type="Proteomes" id="UP001497444"/>
    </source>
</evidence>
<keyword evidence="3 7" id="KW-0812">Transmembrane</keyword>
<keyword evidence="2" id="KW-0597">Phosphoprotein</keyword>
<evidence type="ECO:0000259" key="10">
    <source>
        <dbReference type="PROSITE" id="PS50839"/>
    </source>
</evidence>
<dbReference type="PROSITE" id="PS50109">
    <property type="entry name" value="HIS_KIN"/>
    <property type="match status" value="1"/>
</dbReference>
<keyword evidence="5 7" id="KW-0472">Membrane</keyword>
<keyword evidence="12" id="KW-1185">Reference proteome</keyword>
<dbReference type="InterPro" id="IPR003594">
    <property type="entry name" value="HATPase_dom"/>
</dbReference>
<evidence type="ECO:0000256" key="7">
    <source>
        <dbReference type="SAM" id="Phobius"/>
    </source>
</evidence>
<dbReference type="InterPro" id="IPR042240">
    <property type="entry name" value="CHASE_sf"/>
</dbReference>